<gene>
    <name evidence="8" type="primary">ccmH</name>
    <name evidence="8" type="ordered locus">CLDAP_40050</name>
</gene>
<keyword evidence="2 6" id="KW-0349">Heme</keyword>
<dbReference type="Pfam" id="PF03918">
    <property type="entry name" value="CcmH"/>
    <property type="match status" value="1"/>
</dbReference>
<feature type="domain" description="CcmH/CycL/Ccl2/NrfF N-terminal" evidence="7">
    <location>
        <begin position="52"/>
        <end position="149"/>
    </location>
</feature>
<keyword evidence="6" id="KW-0472">Membrane</keyword>
<organism evidence="8 9">
    <name type="scientific">Caldilinea aerophila (strain DSM 14535 / JCM 11387 / NBRC 104270 / STL-6-O1)</name>
    <dbReference type="NCBI Taxonomy" id="926550"/>
    <lineage>
        <taxon>Bacteria</taxon>
        <taxon>Bacillati</taxon>
        <taxon>Chloroflexota</taxon>
        <taxon>Caldilineae</taxon>
        <taxon>Caldilineales</taxon>
        <taxon>Caldilineaceae</taxon>
        <taxon>Caldilinea</taxon>
    </lineage>
</organism>
<dbReference type="PANTHER" id="PTHR47870">
    <property type="entry name" value="CYTOCHROME C-TYPE BIOGENESIS PROTEIN CCMH"/>
    <property type="match status" value="1"/>
</dbReference>
<keyword evidence="4 6" id="KW-0732">Signal</keyword>
<evidence type="ECO:0000256" key="1">
    <source>
        <dbReference type="ARBA" id="ARBA00010342"/>
    </source>
</evidence>
<evidence type="ECO:0000256" key="6">
    <source>
        <dbReference type="RuleBase" id="RU364112"/>
    </source>
</evidence>
<dbReference type="STRING" id="926550.CLDAP_40050"/>
<dbReference type="Gene3D" id="1.10.8.640">
    <property type="entry name" value="Cytochrome C biogenesis protein"/>
    <property type="match status" value="1"/>
</dbReference>
<comment type="similarity">
    <text evidence="1 6">Belongs to the CcmH/CycL/Ccl2/NrfF family.</text>
</comment>
<dbReference type="HOGENOM" id="CLU_1465640_0_0_0"/>
<keyword evidence="5 6" id="KW-0408">Iron</keyword>
<proteinExistence type="inferred from homology"/>
<evidence type="ECO:0000256" key="5">
    <source>
        <dbReference type="ARBA" id="ARBA00023004"/>
    </source>
</evidence>
<dbReference type="InterPro" id="IPR038297">
    <property type="entry name" value="CcmH/CycL/NrfF/Ccl2_sf"/>
</dbReference>
<dbReference type="PANTHER" id="PTHR47870:SF4">
    <property type="entry name" value="CYTOCHROME C-TYPE BIOGENESIS PROTEIN CYCH"/>
    <property type="match status" value="1"/>
</dbReference>
<keyword evidence="3 6" id="KW-0479">Metal-binding</keyword>
<dbReference type="AlphaFoldDB" id="I0I9V7"/>
<dbReference type="RefSeq" id="WP_014435265.1">
    <property type="nucleotide sequence ID" value="NC_017079.1"/>
</dbReference>
<reference evidence="8 9" key="1">
    <citation type="submission" date="2012-02" db="EMBL/GenBank/DDBJ databases">
        <title>Complete genome sequence of Caldilinea aerophila DSM 14535 (= NBRC 102666).</title>
        <authorList>
            <person name="Oguchi A."/>
            <person name="Hosoyama A."/>
            <person name="Sekine M."/>
            <person name="Fukai R."/>
            <person name="Kato Y."/>
            <person name="Nakamura S."/>
            <person name="Hanada S."/>
            <person name="Yamazaki S."/>
            <person name="Fujita N."/>
        </authorList>
    </citation>
    <scope>NUCLEOTIDE SEQUENCE [LARGE SCALE GENOMIC DNA]</scope>
    <source>
        <strain evidence="9">DSM 14535 / JCM 11387 / NBRC 104270 / STL-6-O1</strain>
    </source>
</reference>
<evidence type="ECO:0000313" key="9">
    <source>
        <dbReference type="Proteomes" id="UP000007880"/>
    </source>
</evidence>
<dbReference type="InterPro" id="IPR005616">
    <property type="entry name" value="CcmH/CycL/Ccl2/NrfF_N"/>
</dbReference>
<accession>I0I9V7</accession>
<evidence type="ECO:0000256" key="3">
    <source>
        <dbReference type="ARBA" id="ARBA00022723"/>
    </source>
</evidence>
<evidence type="ECO:0000256" key="2">
    <source>
        <dbReference type="ARBA" id="ARBA00022617"/>
    </source>
</evidence>
<evidence type="ECO:0000259" key="7">
    <source>
        <dbReference type="Pfam" id="PF03918"/>
    </source>
</evidence>
<keyword evidence="9" id="KW-1185">Reference proteome</keyword>
<dbReference type="GO" id="GO:0005886">
    <property type="term" value="C:plasma membrane"/>
    <property type="evidence" value="ECO:0007669"/>
    <property type="project" value="TreeGrafter"/>
</dbReference>
<feature type="transmembrane region" description="Helical" evidence="6">
    <location>
        <begin position="122"/>
        <end position="140"/>
    </location>
</feature>
<feature type="chain" id="PRO_5011022288" description="Cytochrome c-type biogenesis protein" evidence="6">
    <location>
        <begin position="21"/>
        <end position="184"/>
    </location>
</feature>
<dbReference type="OrthoDB" id="164569at2"/>
<protein>
    <recommendedName>
        <fullName evidence="6">Cytochrome c-type biogenesis protein</fullName>
    </recommendedName>
</protein>
<keyword evidence="6" id="KW-0812">Transmembrane</keyword>
<dbReference type="GO" id="GO:0046872">
    <property type="term" value="F:metal ion binding"/>
    <property type="evidence" value="ECO:0007669"/>
    <property type="project" value="UniProtKB-KW"/>
</dbReference>
<comment type="function">
    <text evidence="6">Possible subunit of a heme lyase.</text>
</comment>
<evidence type="ECO:0000313" key="8">
    <source>
        <dbReference type="EMBL" id="BAM02045.1"/>
    </source>
</evidence>
<dbReference type="Proteomes" id="UP000007880">
    <property type="component" value="Chromosome"/>
</dbReference>
<dbReference type="InterPro" id="IPR051263">
    <property type="entry name" value="C-type_cytochrome_biogenesis"/>
</dbReference>
<evidence type="ECO:0000256" key="4">
    <source>
        <dbReference type="ARBA" id="ARBA00022729"/>
    </source>
</evidence>
<dbReference type="CDD" id="cd16378">
    <property type="entry name" value="CcmH_N"/>
    <property type="match status" value="1"/>
</dbReference>
<dbReference type="EMBL" id="AP012337">
    <property type="protein sequence ID" value="BAM02045.1"/>
    <property type="molecule type" value="Genomic_DNA"/>
</dbReference>
<sequence>MYRIKYGLLFLFIWASASIAALPIGDAERAYAQTGEVSSAGAISAGVNVTPNDVNEVAKELWCPLCNGVRLDACELKACEQMRDLIAEQLAEGQNKEQIKNYFVEQYGPQVLGEPPLEGFNWLAWILPFLVLGVGGVFLWRAMQRMIAARPQGVPSAPLQPATDEPVMANEYNQRLEEELKRYG</sequence>
<name>I0I9V7_CALAS</name>
<keyword evidence="6" id="KW-1133">Transmembrane helix</keyword>
<dbReference type="KEGG" id="cap:CLDAP_40050"/>
<dbReference type="eggNOG" id="COG3088">
    <property type="taxonomic scope" value="Bacteria"/>
</dbReference>
<feature type="signal peptide" evidence="6">
    <location>
        <begin position="1"/>
        <end position="20"/>
    </location>
</feature>